<reference evidence="2" key="2">
    <citation type="submission" date="2020-09" db="EMBL/GenBank/DDBJ databases">
        <authorList>
            <person name="Sun Q."/>
            <person name="Kim S."/>
        </authorList>
    </citation>
    <scope>NUCLEOTIDE SEQUENCE</scope>
    <source>
        <strain evidence="2">KCTC 32255</strain>
    </source>
</reference>
<evidence type="ECO:0000256" key="1">
    <source>
        <dbReference type="SAM" id="SignalP"/>
    </source>
</evidence>
<keyword evidence="3" id="KW-1185">Reference proteome</keyword>
<dbReference type="Proteomes" id="UP000648075">
    <property type="component" value="Unassembled WGS sequence"/>
</dbReference>
<gene>
    <name evidence="2" type="ORF">GCM10011614_18190</name>
</gene>
<dbReference type="EMBL" id="BMZA01000005">
    <property type="protein sequence ID" value="GGZ03576.1"/>
    <property type="molecule type" value="Genomic_DNA"/>
</dbReference>
<sequence length="285" mass="30719">MLTTARKLSLCLLLAHAAFAPAASWAQYSGYDEDDYDEEDYEAEAEAERQRANSQMILDAARQGINDALRGYANRPMPMPAPRPVVRPAPSPYTPPPAPAYQPAPPMSGPMTSFGSLPAGAGNPEQRSYWAANCQNRSWQVNSVQAQNCNFIRQRATAPVASGGTMGKPYTAPGYGAKGASPSTGSAQRSYRVATSCMRFSSGQLINGCGFDVIVEYCWVNPASDSDARFFTCPTRGSSSQIAPGRSHSAYNPKSGRIAYIACEYPGLHRNVRWSGSSLQFDGCF</sequence>
<protein>
    <submittedName>
        <fullName evidence="2">Uncharacterized protein</fullName>
    </submittedName>
</protein>
<feature type="chain" id="PRO_5037598889" evidence="1">
    <location>
        <begin position="23"/>
        <end position="285"/>
    </location>
</feature>
<name>A0A918UG79_9SPHN</name>
<proteinExistence type="predicted"/>
<comment type="caution">
    <text evidence="2">The sequence shown here is derived from an EMBL/GenBank/DDBJ whole genome shotgun (WGS) entry which is preliminary data.</text>
</comment>
<organism evidence="2 3">
    <name type="scientific">Novosphingobium colocasiae</name>
    <dbReference type="NCBI Taxonomy" id="1256513"/>
    <lineage>
        <taxon>Bacteria</taxon>
        <taxon>Pseudomonadati</taxon>
        <taxon>Pseudomonadota</taxon>
        <taxon>Alphaproteobacteria</taxon>
        <taxon>Sphingomonadales</taxon>
        <taxon>Sphingomonadaceae</taxon>
        <taxon>Novosphingobium</taxon>
    </lineage>
</organism>
<evidence type="ECO:0000313" key="2">
    <source>
        <dbReference type="EMBL" id="GGZ03576.1"/>
    </source>
</evidence>
<accession>A0A918UG79</accession>
<reference evidence="2" key="1">
    <citation type="journal article" date="2014" name="Int. J. Syst. Evol. Microbiol.">
        <title>Complete genome sequence of Corynebacterium casei LMG S-19264T (=DSM 44701T), isolated from a smear-ripened cheese.</title>
        <authorList>
            <consortium name="US DOE Joint Genome Institute (JGI-PGF)"/>
            <person name="Walter F."/>
            <person name="Albersmeier A."/>
            <person name="Kalinowski J."/>
            <person name="Ruckert C."/>
        </authorList>
    </citation>
    <scope>NUCLEOTIDE SEQUENCE</scope>
    <source>
        <strain evidence="2">KCTC 32255</strain>
    </source>
</reference>
<evidence type="ECO:0000313" key="3">
    <source>
        <dbReference type="Proteomes" id="UP000648075"/>
    </source>
</evidence>
<feature type="signal peptide" evidence="1">
    <location>
        <begin position="1"/>
        <end position="22"/>
    </location>
</feature>
<keyword evidence="1" id="KW-0732">Signal</keyword>
<dbReference type="AlphaFoldDB" id="A0A918UG79"/>